<evidence type="ECO:0000259" key="1">
    <source>
        <dbReference type="PROSITE" id="PS51671"/>
    </source>
</evidence>
<dbReference type="PROSITE" id="PS51671">
    <property type="entry name" value="ACT"/>
    <property type="match status" value="2"/>
</dbReference>
<dbReference type="InterPro" id="IPR045865">
    <property type="entry name" value="ACT-like_dom_sf"/>
</dbReference>
<dbReference type="Pfam" id="PF13740">
    <property type="entry name" value="ACT_6"/>
    <property type="match status" value="2"/>
</dbReference>
<sequence length="185" mass="20354">MRKIVVSFLGRDCPGVLHSVADLLCGLDCNIEEITQTILQTEFAMILIATLPDGLEMAELDKRLAAGLEKYDMSYTLREFGEDACAVPRTTQPFVVTLNGQDRRGIIAGISGVLARFGVNIENLKAVPREDAAGMVVIGFEIALPDAVDLPVFRRTLKEEAARLGMDATLQHRDIFEAMHRVQPL</sequence>
<dbReference type="Gene3D" id="3.30.70.260">
    <property type="match status" value="2"/>
</dbReference>
<dbReference type="InterPro" id="IPR050990">
    <property type="entry name" value="UPF0237/GcvR_regulator"/>
</dbReference>
<dbReference type="InterPro" id="IPR002912">
    <property type="entry name" value="ACT_dom"/>
</dbReference>
<accession>A0A846QJC9</accession>
<organism evidence="2 3">
    <name type="scientific">Desulfobaculum xiamenense</name>
    <dbReference type="NCBI Taxonomy" id="995050"/>
    <lineage>
        <taxon>Bacteria</taxon>
        <taxon>Pseudomonadati</taxon>
        <taxon>Thermodesulfobacteriota</taxon>
        <taxon>Desulfovibrionia</taxon>
        <taxon>Desulfovibrionales</taxon>
        <taxon>Desulfovibrionaceae</taxon>
        <taxon>Desulfobaculum</taxon>
    </lineage>
</organism>
<reference evidence="2 3" key="1">
    <citation type="submission" date="2020-03" db="EMBL/GenBank/DDBJ databases">
        <title>Genomic Encyclopedia of Type Strains, Phase IV (KMG-IV): sequencing the most valuable type-strain genomes for metagenomic binning, comparative biology and taxonomic classification.</title>
        <authorList>
            <person name="Goeker M."/>
        </authorList>
    </citation>
    <scope>NUCLEOTIDE SEQUENCE [LARGE SCALE GENOMIC DNA]</scope>
    <source>
        <strain evidence="2 3">DSM 24233</strain>
    </source>
</reference>
<proteinExistence type="predicted"/>
<keyword evidence="3" id="KW-1185">Reference proteome</keyword>
<gene>
    <name evidence="2" type="ORF">GGQ74_002011</name>
</gene>
<dbReference type="EMBL" id="JAATJA010000002">
    <property type="protein sequence ID" value="NJB68338.1"/>
    <property type="molecule type" value="Genomic_DNA"/>
</dbReference>
<evidence type="ECO:0000313" key="2">
    <source>
        <dbReference type="EMBL" id="NJB68338.1"/>
    </source>
</evidence>
<comment type="caution">
    <text evidence="2">The sequence shown here is derived from an EMBL/GenBank/DDBJ whole genome shotgun (WGS) entry which is preliminary data.</text>
</comment>
<dbReference type="PANTHER" id="PTHR34875">
    <property type="entry name" value="UPF0237 PROTEIN MJ1558"/>
    <property type="match status" value="1"/>
</dbReference>
<dbReference type="Proteomes" id="UP000580856">
    <property type="component" value="Unassembled WGS sequence"/>
</dbReference>
<dbReference type="PANTHER" id="PTHR34875:SF6">
    <property type="entry name" value="UPF0237 PROTEIN MJ1558"/>
    <property type="match status" value="1"/>
</dbReference>
<feature type="domain" description="ACT" evidence="1">
    <location>
        <begin position="95"/>
        <end position="171"/>
    </location>
</feature>
<evidence type="ECO:0000313" key="3">
    <source>
        <dbReference type="Proteomes" id="UP000580856"/>
    </source>
</evidence>
<dbReference type="AlphaFoldDB" id="A0A846QJC9"/>
<name>A0A846QJC9_9BACT</name>
<feature type="domain" description="ACT" evidence="1">
    <location>
        <begin position="5"/>
        <end position="92"/>
    </location>
</feature>
<dbReference type="SUPFAM" id="SSF55021">
    <property type="entry name" value="ACT-like"/>
    <property type="match status" value="2"/>
</dbReference>
<dbReference type="RefSeq" id="WP_167941414.1">
    <property type="nucleotide sequence ID" value="NZ_JAATJA010000002.1"/>
</dbReference>
<protein>
    <submittedName>
        <fullName evidence="2">Glycine cleavage system transcriptional repressor</fullName>
    </submittedName>
</protein>